<feature type="domain" description="RWD" evidence="2">
    <location>
        <begin position="1"/>
        <end position="99"/>
    </location>
</feature>
<dbReference type="PANTHER" id="PTHR12292">
    <property type="entry name" value="RWD DOMAIN-CONTAINING PROTEIN"/>
    <property type="match status" value="1"/>
</dbReference>
<dbReference type="Proteomes" id="UP000095149">
    <property type="component" value="Unassembled WGS sequence"/>
</dbReference>
<dbReference type="PROSITE" id="PS50908">
    <property type="entry name" value="RWD"/>
    <property type="match status" value="1"/>
</dbReference>
<reference evidence="3 4" key="1">
    <citation type="submission" date="2016-06" db="EMBL/GenBank/DDBJ databases">
        <title>Evolution of pathogenesis and genome organization in the Tremellales.</title>
        <authorList>
            <person name="Cuomo C."/>
            <person name="Litvintseva A."/>
            <person name="Heitman J."/>
            <person name="Chen Y."/>
            <person name="Sun S."/>
            <person name="Springer D."/>
            <person name="Dromer F."/>
            <person name="Young S."/>
            <person name="Zeng Q."/>
            <person name="Chapman S."/>
            <person name="Gujja S."/>
            <person name="Saif S."/>
            <person name="Birren B."/>
        </authorList>
    </citation>
    <scope>NUCLEOTIDE SEQUENCE [LARGE SCALE GENOMIC DNA]</scope>
    <source>
        <strain evidence="3 4">CBS 6273</strain>
    </source>
</reference>
<evidence type="ECO:0000259" key="2">
    <source>
        <dbReference type="PROSITE" id="PS50908"/>
    </source>
</evidence>
<dbReference type="AlphaFoldDB" id="A0A1E3JE64"/>
<evidence type="ECO:0000313" key="4">
    <source>
        <dbReference type="Proteomes" id="UP000095149"/>
    </source>
</evidence>
<accession>A0A1E3JE64</accession>
<dbReference type="InterPro" id="IPR040213">
    <property type="entry name" value="GIR2-like"/>
</dbReference>
<feature type="region of interest" description="Disordered" evidence="1">
    <location>
        <begin position="247"/>
        <end position="280"/>
    </location>
</feature>
<protein>
    <recommendedName>
        <fullName evidence="2">RWD domain-containing protein</fullName>
    </recommendedName>
</protein>
<feature type="compositionally biased region" description="Basic and acidic residues" evidence="1">
    <location>
        <begin position="247"/>
        <end position="273"/>
    </location>
</feature>
<dbReference type="Gene3D" id="3.10.110.10">
    <property type="entry name" value="Ubiquitin Conjugating Enzyme"/>
    <property type="match status" value="1"/>
</dbReference>
<name>A0A1E3JE64_9TREE</name>
<dbReference type="InterPro" id="IPR016135">
    <property type="entry name" value="UBQ-conjugating_enzyme/RWD"/>
</dbReference>
<sequence>MRLRVRTSDTSLSIRIEPEEPNSAHPLTLNLVLTYPPTYPDAIPEIALESISEAEGEFTESERAKVLAELTTIASIFLRLYTRGIYSKKLTVNSKAEESIGMAMSFTLASAAREALVVVIDERIKWEKEEDDRKTREYEEVRPLSPINPERIKLTMGKKAEAARTRGTPLTPSAFQSWRLAFCRELADKRQKAEEARIRALPPREREDYKKRQARLTGKQLFESGNKAAVVEDDNLYEEGVEEIDLRKYTREEREEERRKEEEEEERRRRGLVEGDSDGE</sequence>
<proteinExistence type="predicted"/>
<dbReference type="SUPFAM" id="SSF54495">
    <property type="entry name" value="UBC-like"/>
    <property type="match status" value="1"/>
</dbReference>
<dbReference type="Pfam" id="PF05773">
    <property type="entry name" value="RWD"/>
    <property type="match status" value="1"/>
</dbReference>
<evidence type="ECO:0000256" key="1">
    <source>
        <dbReference type="SAM" id="MobiDB-lite"/>
    </source>
</evidence>
<dbReference type="InterPro" id="IPR006575">
    <property type="entry name" value="RWD_dom"/>
</dbReference>
<comment type="caution">
    <text evidence="3">The sequence shown here is derived from an EMBL/GenBank/DDBJ whole genome shotgun (WGS) entry which is preliminary data.</text>
</comment>
<gene>
    <name evidence="3" type="ORF">I350_07847</name>
</gene>
<organism evidence="3 4">
    <name type="scientific">Cryptococcus amylolentus CBS 6273</name>
    <dbReference type="NCBI Taxonomy" id="1296118"/>
    <lineage>
        <taxon>Eukaryota</taxon>
        <taxon>Fungi</taxon>
        <taxon>Dikarya</taxon>
        <taxon>Basidiomycota</taxon>
        <taxon>Agaricomycotina</taxon>
        <taxon>Tremellomycetes</taxon>
        <taxon>Tremellales</taxon>
        <taxon>Cryptococcaceae</taxon>
        <taxon>Cryptococcus</taxon>
    </lineage>
</organism>
<dbReference type="EMBL" id="MEKH01000013">
    <property type="protein sequence ID" value="ODN98201.1"/>
    <property type="molecule type" value="Genomic_DNA"/>
</dbReference>
<evidence type="ECO:0000313" key="3">
    <source>
        <dbReference type="EMBL" id="ODN98201.1"/>
    </source>
</evidence>
<dbReference type="OrthoDB" id="277175at2759"/>